<dbReference type="PANTHER" id="PTHR30011">
    <property type="entry name" value="ALKANESULFONATE MONOOXYGENASE-RELATED"/>
    <property type="match status" value="1"/>
</dbReference>
<dbReference type="InterPro" id="IPR011251">
    <property type="entry name" value="Luciferase-like_dom"/>
</dbReference>
<feature type="domain" description="Luciferase-like" evidence="1">
    <location>
        <begin position="14"/>
        <end position="225"/>
    </location>
</feature>
<evidence type="ECO:0000313" key="3">
    <source>
        <dbReference type="Proteomes" id="UP000050874"/>
    </source>
</evidence>
<organism evidence="2 3">
    <name type="scientific">SAR86 cluster bacterium BACL1 MAG-120920-bin57</name>
    <dbReference type="NCBI Taxonomy" id="1655571"/>
    <lineage>
        <taxon>Bacteria</taxon>
        <taxon>Pseudomonadati</taxon>
        <taxon>Pseudomonadota</taxon>
        <taxon>Gammaproteobacteria</taxon>
        <taxon>SAR86 cluster</taxon>
    </lineage>
</organism>
<dbReference type="AlphaFoldDB" id="A0A0R2PJ81"/>
<dbReference type="Pfam" id="PF00296">
    <property type="entry name" value="Bac_luciferase"/>
    <property type="match status" value="1"/>
</dbReference>
<dbReference type="NCBIfam" id="TIGR03619">
    <property type="entry name" value="F420_Rv2161c"/>
    <property type="match status" value="1"/>
</dbReference>
<gene>
    <name evidence="2" type="ORF">ABR63_05030</name>
</gene>
<evidence type="ECO:0000313" key="2">
    <source>
        <dbReference type="EMBL" id="KRO38100.1"/>
    </source>
</evidence>
<dbReference type="Proteomes" id="UP000050874">
    <property type="component" value="Unassembled WGS sequence"/>
</dbReference>
<dbReference type="EMBL" id="LIAV01000364">
    <property type="protein sequence ID" value="KRO38100.1"/>
    <property type="molecule type" value="Genomic_DNA"/>
</dbReference>
<accession>A0A0R2PJ81</accession>
<evidence type="ECO:0000259" key="1">
    <source>
        <dbReference type="Pfam" id="PF00296"/>
    </source>
</evidence>
<dbReference type="GO" id="GO:0016705">
    <property type="term" value="F:oxidoreductase activity, acting on paired donors, with incorporation or reduction of molecular oxygen"/>
    <property type="evidence" value="ECO:0007669"/>
    <property type="project" value="InterPro"/>
</dbReference>
<dbReference type="SUPFAM" id="SSF51679">
    <property type="entry name" value="Bacterial luciferase-like"/>
    <property type="match status" value="1"/>
</dbReference>
<dbReference type="InterPro" id="IPR051260">
    <property type="entry name" value="Diverse_substr_monoxygenases"/>
</dbReference>
<dbReference type="InterPro" id="IPR036661">
    <property type="entry name" value="Luciferase-like_sf"/>
</dbReference>
<dbReference type="PANTHER" id="PTHR30011:SF32">
    <property type="entry name" value="CONSERVED PROTEIN"/>
    <property type="match status" value="1"/>
</dbReference>
<name>A0A0R2PJ81_9GAMM</name>
<sequence>MRFSYHPSMCDPSFYLELGKAAEAAGFHAITFPDSICYPKECDSTYPYNDDGSRDFLDGVPFLEPFSIIPAIAAVTKKLEFSTSVYKLAPRQAVTTAKFVTTLGVMTNNRFHFGVGVSPWHEDFLATGERWEKRGKRMDEQIEILKGLMNGEYFSYKGEFYDIPEIKLCPAPSKPVPILIGGHSNLALKRAAKLGDGWISAGLGLDETKALIDRINIFRSEFGTSNHPNYQFQVMGESAYSPEGVRQLEDLGATEVIVAFRNTYEGGPDNRTLEGMIAEINWYAEEVINKVNGM</sequence>
<dbReference type="Gene3D" id="3.20.20.30">
    <property type="entry name" value="Luciferase-like domain"/>
    <property type="match status" value="1"/>
</dbReference>
<comment type="caution">
    <text evidence="2">The sequence shown here is derived from an EMBL/GenBank/DDBJ whole genome shotgun (WGS) entry which is preliminary data.</text>
</comment>
<dbReference type="CDD" id="cd01097">
    <property type="entry name" value="Tetrahydromethanopterin_reductase"/>
    <property type="match status" value="1"/>
</dbReference>
<proteinExistence type="predicted"/>
<reference evidence="3" key="1">
    <citation type="submission" date="2015-10" db="EMBL/GenBank/DDBJ databases">
        <title>Metagenome-Assembled Genomes uncover a global brackish microbiome.</title>
        <authorList>
            <person name="Hugerth L.W."/>
            <person name="Larsson J."/>
            <person name="Alneberg J."/>
            <person name="Lindh M.V."/>
            <person name="Legrand C."/>
            <person name="Pinhassi J."/>
            <person name="Andersson A."/>
        </authorList>
    </citation>
    <scope>NUCLEOTIDE SEQUENCE [LARGE SCALE GENOMIC DNA]</scope>
</reference>
<protein>
    <recommendedName>
        <fullName evidence="1">Luciferase-like domain-containing protein</fullName>
    </recommendedName>
</protein>
<dbReference type="InterPro" id="IPR019921">
    <property type="entry name" value="Lucif-like_OxRdtase_Rv2161c"/>
</dbReference>